<evidence type="ECO:0000313" key="1">
    <source>
        <dbReference type="EMBL" id="KZP09432.1"/>
    </source>
</evidence>
<protein>
    <submittedName>
        <fullName evidence="1">Uncharacterized protein</fullName>
    </submittedName>
</protein>
<dbReference type="Proteomes" id="UP000076532">
    <property type="component" value="Unassembled WGS sequence"/>
</dbReference>
<accession>A0A165YCW6</accession>
<organism evidence="1 2">
    <name type="scientific">Athelia psychrophila</name>
    <dbReference type="NCBI Taxonomy" id="1759441"/>
    <lineage>
        <taxon>Eukaryota</taxon>
        <taxon>Fungi</taxon>
        <taxon>Dikarya</taxon>
        <taxon>Basidiomycota</taxon>
        <taxon>Agaricomycotina</taxon>
        <taxon>Agaricomycetes</taxon>
        <taxon>Agaricomycetidae</taxon>
        <taxon>Atheliales</taxon>
        <taxon>Atheliaceae</taxon>
        <taxon>Athelia</taxon>
    </lineage>
</organism>
<sequence length="55" mass="6064">MSSASTIFNTTHAGGNAQITNVNGDFNIQNVYQMTPDQEHRLYQWLGAPDSSGNY</sequence>
<gene>
    <name evidence="1" type="ORF">FIBSPDRAFT_963969</name>
</gene>
<dbReference type="EMBL" id="KV417700">
    <property type="protein sequence ID" value="KZP09432.1"/>
    <property type="molecule type" value="Genomic_DNA"/>
</dbReference>
<dbReference type="OrthoDB" id="7464126at2759"/>
<name>A0A165YCW6_9AGAM</name>
<proteinExistence type="predicted"/>
<evidence type="ECO:0000313" key="2">
    <source>
        <dbReference type="Proteomes" id="UP000076532"/>
    </source>
</evidence>
<keyword evidence="2" id="KW-1185">Reference proteome</keyword>
<dbReference type="AlphaFoldDB" id="A0A165YCW6"/>
<reference evidence="1 2" key="1">
    <citation type="journal article" date="2016" name="Mol. Biol. Evol.">
        <title>Comparative Genomics of Early-Diverging Mushroom-Forming Fungi Provides Insights into the Origins of Lignocellulose Decay Capabilities.</title>
        <authorList>
            <person name="Nagy L.G."/>
            <person name="Riley R."/>
            <person name="Tritt A."/>
            <person name="Adam C."/>
            <person name="Daum C."/>
            <person name="Floudas D."/>
            <person name="Sun H."/>
            <person name="Yadav J.S."/>
            <person name="Pangilinan J."/>
            <person name="Larsson K.H."/>
            <person name="Matsuura K."/>
            <person name="Barry K."/>
            <person name="Labutti K."/>
            <person name="Kuo R."/>
            <person name="Ohm R.A."/>
            <person name="Bhattacharya S.S."/>
            <person name="Shirouzu T."/>
            <person name="Yoshinaga Y."/>
            <person name="Martin F.M."/>
            <person name="Grigoriev I.V."/>
            <person name="Hibbett D.S."/>
        </authorList>
    </citation>
    <scope>NUCLEOTIDE SEQUENCE [LARGE SCALE GENOMIC DNA]</scope>
    <source>
        <strain evidence="1 2">CBS 109695</strain>
    </source>
</reference>